<comment type="similarity">
    <text evidence="1 4">Belongs to the eukaryotic ribosomal protein eS7 family.</text>
</comment>
<accession>A0AAU9M9V9</accession>
<dbReference type="Pfam" id="PF01251">
    <property type="entry name" value="Ribosomal_S7e"/>
    <property type="match status" value="1"/>
</dbReference>
<keyword evidence="6" id="KW-1185">Reference proteome</keyword>
<dbReference type="GO" id="GO:0006364">
    <property type="term" value="P:rRNA processing"/>
    <property type="evidence" value="ECO:0007669"/>
    <property type="project" value="TreeGrafter"/>
</dbReference>
<reference evidence="5 6" key="1">
    <citation type="submission" date="2022-01" db="EMBL/GenBank/DDBJ databases">
        <authorList>
            <person name="Xiong W."/>
            <person name="Schranz E."/>
        </authorList>
    </citation>
    <scope>NUCLEOTIDE SEQUENCE [LARGE SCALE GENOMIC DNA]</scope>
</reference>
<evidence type="ECO:0000256" key="1">
    <source>
        <dbReference type="ARBA" id="ARBA00007820"/>
    </source>
</evidence>
<organism evidence="5 6">
    <name type="scientific">Lactuca virosa</name>
    <dbReference type="NCBI Taxonomy" id="75947"/>
    <lineage>
        <taxon>Eukaryota</taxon>
        <taxon>Viridiplantae</taxon>
        <taxon>Streptophyta</taxon>
        <taxon>Embryophyta</taxon>
        <taxon>Tracheophyta</taxon>
        <taxon>Spermatophyta</taxon>
        <taxon>Magnoliopsida</taxon>
        <taxon>eudicotyledons</taxon>
        <taxon>Gunneridae</taxon>
        <taxon>Pentapetalae</taxon>
        <taxon>asterids</taxon>
        <taxon>campanulids</taxon>
        <taxon>Asterales</taxon>
        <taxon>Asteraceae</taxon>
        <taxon>Cichorioideae</taxon>
        <taxon>Cichorieae</taxon>
        <taxon>Lactucinae</taxon>
        <taxon>Lactuca</taxon>
    </lineage>
</organism>
<name>A0AAU9M9V9_9ASTR</name>
<gene>
    <name evidence="5" type="ORF">LVIROSA_LOCUS8320</name>
</gene>
<dbReference type="GO" id="GO:0042274">
    <property type="term" value="P:ribosomal small subunit biogenesis"/>
    <property type="evidence" value="ECO:0007669"/>
    <property type="project" value="TreeGrafter"/>
</dbReference>
<dbReference type="PANTHER" id="PTHR11278:SF0">
    <property type="entry name" value="SMALL RIBOSOMAL SUBUNIT PROTEIN ES7"/>
    <property type="match status" value="1"/>
</dbReference>
<dbReference type="GO" id="GO:0003735">
    <property type="term" value="F:structural constituent of ribosome"/>
    <property type="evidence" value="ECO:0007669"/>
    <property type="project" value="InterPro"/>
</dbReference>
<dbReference type="GO" id="GO:0030686">
    <property type="term" value="C:90S preribosome"/>
    <property type="evidence" value="ECO:0007669"/>
    <property type="project" value="TreeGrafter"/>
</dbReference>
<keyword evidence="2 4" id="KW-0689">Ribosomal protein</keyword>
<protein>
    <recommendedName>
        <fullName evidence="4">40S ribosomal protein S7</fullName>
    </recommendedName>
</protein>
<dbReference type="InterPro" id="IPR000554">
    <property type="entry name" value="Ribosomal_eS7"/>
</dbReference>
<evidence type="ECO:0000256" key="2">
    <source>
        <dbReference type="ARBA" id="ARBA00022980"/>
    </source>
</evidence>
<dbReference type="GO" id="GO:0032040">
    <property type="term" value="C:small-subunit processome"/>
    <property type="evidence" value="ECO:0007669"/>
    <property type="project" value="TreeGrafter"/>
</dbReference>
<comment type="caution">
    <text evidence="5">The sequence shown here is derived from an EMBL/GenBank/DDBJ whole genome shotgun (WGS) entry which is preliminary data.</text>
</comment>
<dbReference type="PANTHER" id="PTHR11278">
    <property type="entry name" value="40S RIBOSOMAL PROTEIN S7"/>
    <property type="match status" value="1"/>
</dbReference>
<evidence type="ECO:0000313" key="5">
    <source>
        <dbReference type="EMBL" id="CAH1420889.1"/>
    </source>
</evidence>
<evidence type="ECO:0000313" key="6">
    <source>
        <dbReference type="Proteomes" id="UP001157418"/>
    </source>
</evidence>
<keyword evidence="3 4" id="KW-0687">Ribonucleoprotein</keyword>
<dbReference type="GO" id="GO:0022627">
    <property type="term" value="C:cytosolic small ribosomal subunit"/>
    <property type="evidence" value="ECO:0007669"/>
    <property type="project" value="TreeGrafter"/>
</dbReference>
<evidence type="ECO:0000256" key="3">
    <source>
        <dbReference type="ARBA" id="ARBA00023274"/>
    </source>
</evidence>
<dbReference type="GO" id="GO:0006412">
    <property type="term" value="P:translation"/>
    <property type="evidence" value="ECO:0007669"/>
    <property type="project" value="InterPro"/>
</dbReference>
<dbReference type="EMBL" id="CAKMRJ010001112">
    <property type="protein sequence ID" value="CAH1420889.1"/>
    <property type="molecule type" value="Genomic_DNA"/>
</dbReference>
<dbReference type="Proteomes" id="UP001157418">
    <property type="component" value="Unassembled WGS sequence"/>
</dbReference>
<evidence type="ECO:0000256" key="4">
    <source>
        <dbReference type="RuleBase" id="RU364105"/>
    </source>
</evidence>
<proteinExistence type="inferred from homology"/>
<dbReference type="AlphaFoldDB" id="A0AAU9M9V9"/>
<sequence length="146" mass="16746">MTYLIPCLRLFSGTRRSENPEEDYGDCLSDLILFGCEVRRQGIRIIGCNGKMPEKGSVEQVVVVGDFGFASVAFMLCSKLRKPFRKFHTKLVRELEKKFSGKNVIVIATRRIVRPPKKGSAATRRIVIPILLEWNDEFQVCWNHRS</sequence>